<dbReference type="AlphaFoldDB" id="A0A6G0WA66"/>
<proteinExistence type="predicted"/>
<evidence type="ECO:0000313" key="2">
    <source>
        <dbReference type="Proteomes" id="UP000481153"/>
    </source>
</evidence>
<dbReference type="SUPFAM" id="SSF52047">
    <property type="entry name" value="RNI-like"/>
    <property type="match status" value="1"/>
</dbReference>
<organism evidence="1 2">
    <name type="scientific">Aphanomyces euteiches</name>
    <dbReference type="NCBI Taxonomy" id="100861"/>
    <lineage>
        <taxon>Eukaryota</taxon>
        <taxon>Sar</taxon>
        <taxon>Stramenopiles</taxon>
        <taxon>Oomycota</taxon>
        <taxon>Saprolegniomycetes</taxon>
        <taxon>Saprolegniales</taxon>
        <taxon>Verrucalvaceae</taxon>
        <taxon>Aphanomyces</taxon>
    </lineage>
</organism>
<dbReference type="Proteomes" id="UP000481153">
    <property type="component" value="Unassembled WGS sequence"/>
</dbReference>
<protein>
    <submittedName>
        <fullName evidence="1">Uncharacterized protein</fullName>
    </submittedName>
</protein>
<sequence length="217" mass="24992">MTPIWSELTVDIVLTIAFSIPEASSLFAFLEALRPYKMLGPLEHLYLLGLTHWLKTYLSPTTQISWNLQDMDTVLPIEDVDNWTDLRITRLAIDITAEEDAIWCLVALSKLPSLTSLDLAIWATDLADFFAYVAASQQITDLYLEFDQYQLTDFDLMHLTEWFRQQPVKRFECSGGDWIDADYNVKQAFYHAMFNCPTLEILEISTCTSTGLNWISR</sequence>
<evidence type="ECO:0000313" key="1">
    <source>
        <dbReference type="EMBL" id="KAF0723445.1"/>
    </source>
</evidence>
<keyword evidence="2" id="KW-1185">Reference proteome</keyword>
<reference evidence="1 2" key="1">
    <citation type="submission" date="2019-07" db="EMBL/GenBank/DDBJ databases">
        <title>Genomics analysis of Aphanomyces spp. identifies a new class of oomycete effector associated with host adaptation.</title>
        <authorList>
            <person name="Gaulin E."/>
        </authorList>
    </citation>
    <scope>NUCLEOTIDE SEQUENCE [LARGE SCALE GENOMIC DNA]</scope>
    <source>
        <strain evidence="1 2">ATCC 201684</strain>
    </source>
</reference>
<gene>
    <name evidence="1" type="ORF">Ae201684_017675</name>
</gene>
<comment type="caution">
    <text evidence="1">The sequence shown here is derived from an EMBL/GenBank/DDBJ whole genome shotgun (WGS) entry which is preliminary data.</text>
</comment>
<name>A0A6G0WA66_9STRA</name>
<dbReference type="VEuPathDB" id="FungiDB:AeMF1_020034"/>
<accession>A0A6G0WA66</accession>
<dbReference type="EMBL" id="VJMJ01000307">
    <property type="protein sequence ID" value="KAF0723445.1"/>
    <property type="molecule type" value="Genomic_DNA"/>
</dbReference>